<dbReference type="KEGG" id="vg:55814425"/>
<dbReference type="RefSeq" id="YP_009885052.1">
    <property type="nucleotide sequence ID" value="NC_049477.1"/>
</dbReference>
<dbReference type="Proteomes" id="UP000500880">
    <property type="component" value="Segment"/>
</dbReference>
<organism evidence="1 2">
    <name type="scientific">Vibrio phage vB_ValM-yong1</name>
    <dbReference type="NCBI Taxonomy" id="2660715"/>
    <lineage>
        <taxon>Viruses</taxon>
        <taxon>Duplodnaviria</taxon>
        <taxon>Heunggongvirae</taxon>
        <taxon>Uroviricota</taxon>
        <taxon>Caudoviricetes</taxon>
        <taxon>Peduoviridae</taxon>
        <taxon>Yongunavirus</taxon>
        <taxon>Yongunavirus yong1</taxon>
    </lineage>
</organism>
<accession>A0A6M3A3G7</accession>
<proteinExistence type="predicted"/>
<protein>
    <submittedName>
        <fullName evidence="1">Uncharacterized protein</fullName>
    </submittedName>
</protein>
<reference evidence="1 2" key="1">
    <citation type="submission" date="2019-10" db="EMBL/GenBank/DDBJ databases">
        <title>Complete genomic sequence of the Vibrio alginolyticus prophage vB_ ValM-yong1.</title>
        <authorList>
            <person name="Li D."/>
            <person name="Qin W."/>
            <person name="Tong Y."/>
            <person name="Lin W."/>
            <person name="Xu L."/>
        </authorList>
    </citation>
    <scope>NUCLEOTIDE SEQUENCE [LARGE SCALE GENOMIC DNA]</scope>
</reference>
<dbReference type="EMBL" id="MN563793">
    <property type="protein sequence ID" value="QGF21290.1"/>
    <property type="molecule type" value="Genomic_DNA"/>
</dbReference>
<evidence type="ECO:0000313" key="1">
    <source>
        <dbReference type="EMBL" id="QGF21290.1"/>
    </source>
</evidence>
<evidence type="ECO:0000313" key="2">
    <source>
        <dbReference type="Proteomes" id="UP000500880"/>
    </source>
</evidence>
<sequence length="56" mass="6610">MQNCSPKTTYQFVVDLEEEKLATAKTLEEQVNILNHFRAMRDAIYQREWESFNTAA</sequence>
<dbReference type="GeneID" id="55814425"/>
<name>A0A6M3A3G7_9CAUD</name>
<keyword evidence="2" id="KW-1185">Reference proteome</keyword>